<dbReference type="EMBL" id="HBGT01030635">
    <property type="protein sequence ID" value="CAD9445931.1"/>
    <property type="molecule type" value="Transcribed_RNA"/>
</dbReference>
<proteinExistence type="predicted"/>
<gene>
    <name evidence="2" type="ORF">FPAR1323_LOCUS15990</name>
</gene>
<feature type="region of interest" description="Disordered" evidence="1">
    <location>
        <begin position="86"/>
        <end position="112"/>
    </location>
</feature>
<protein>
    <submittedName>
        <fullName evidence="2">Uncharacterized protein</fullName>
    </submittedName>
</protein>
<feature type="region of interest" description="Disordered" evidence="1">
    <location>
        <begin position="1"/>
        <end position="23"/>
    </location>
</feature>
<name>A0A7S2GEN7_9STRA</name>
<reference evidence="2" key="1">
    <citation type="submission" date="2021-01" db="EMBL/GenBank/DDBJ databases">
        <authorList>
            <person name="Corre E."/>
            <person name="Pelletier E."/>
            <person name="Niang G."/>
            <person name="Scheremetjew M."/>
            <person name="Finn R."/>
            <person name="Kale V."/>
            <person name="Holt S."/>
            <person name="Cochrane G."/>
            <person name="Meng A."/>
            <person name="Brown T."/>
            <person name="Cohen L."/>
        </authorList>
    </citation>
    <scope>NUCLEOTIDE SEQUENCE</scope>
    <source>
        <strain evidence="2">RCC1693</strain>
    </source>
</reference>
<evidence type="ECO:0000256" key="1">
    <source>
        <dbReference type="SAM" id="MobiDB-lite"/>
    </source>
</evidence>
<dbReference type="AlphaFoldDB" id="A0A7S2GEN7"/>
<sequence>MQRAQEVVDIRPEQLGRGQDKVSKDMEHMSQILLRDSHYRFFSPQFKCANLLKRQEIHDTEGMHQPRMTSVLGYGRPEMASYGVKDQFHKSSYGDSNYRPPTGKGASVTARRQKAGELADIAAVRTLP</sequence>
<accession>A0A7S2GEN7</accession>
<organism evidence="2">
    <name type="scientific">Florenciella parvula</name>
    <dbReference type="NCBI Taxonomy" id="236787"/>
    <lineage>
        <taxon>Eukaryota</taxon>
        <taxon>Sar</taxon>
        <taxon>Stramenopiles</taxon>
        <taxon>Ochrophyta</taxon>
        <taxon>Dictyochophyceae</taxon>
        <taxon>Florenciellales</taxon>
        <taxon>Florenciella</taxon>
    </lineage>
</organism>
<evidence type="ECO:0000313" key="2">
    <source>
        <dbReference type="EMBL" id="CAD9445931.1"/>
    </source>
</evidence>